<evidence type="ECO:0000313" key="1">
    <source>
        <dbReference type="EMBL" id="RMB57971.1"/>
    </source>
</evidence>
<name>A0A3M0FZ18_9FLAO</name>
<sequence>MPYENKWFQKQNNHWDNATKFIYKIDAWNDLLTEIKSARLQNNFDEEPFFYYAVNRWYNFWSAMATEQIFTSMPGFAPNPKPLEDHYDFRWLGERFDLKTSVFPKRYLEGSEDRYAFAKANKRHLISWFYQHQSAGQRHHLNNRIFLVCHAKDGSHYKLKAEIEKIRPIIQNYCTTKTPANTIKFELEAGKETLADIIWIEG</sequence>
<proteinExistence type="predicted"/>
<reference evidence="1 2" key="1">
    <citation type="submission" date="2018-10" db="EMBL/GenBank/DDBJ databases">
        <title>Dokdonia luteus sp. nov., isolated from sea water.</title>
        <authorList>
            <person name="Zhou L.Y."/>
            <person name="Du Z.J."/>
        </authorList>
    </citation>
    <scope>NUCLEOTIDE SEQUENCE [LARGE SCALE GENOMIC DNA]</scope>
    <source>
        <strain evidence="1 2">SH27</strain>
    </source>
</reference>
<accession>A0A3M0FZ18</accession>
<gene>
    <name evidence="1" type="ORF">EAX61_10105</name>
</gene>
<evidence type="ECO:0000313" key="2">
    <source>
        <dbReference type="Proteomes" id="UP000281985"/>
    </source>
</evidence>
<keyword evidence="2" id="KW-1185">Reference proteome</keyword>
<dbReference type="EMBL" id="REFV01000009">
    <property type="protein sequence ID" value="RMB57971.1"/>
    <property type="molecule type" value="Genomic_DNA"/>
</dbReference>
<protein>
    <submittedName>
        <fullName evidence="1">Uncharacterized protein</fullName>
    </submittedName>
</protein>
<dbReference type="Proteomes" id="UP000281985">
    <property type="component" value="Unassembled WGS sequence"/>
</dbReference>
<dbReference type="AlphaFoldDB" id="A0A3M0FZ18"/>
<comment type="caution">
    <text evidence="1">The sequence shown here is derived from an EMBL/GenBank/DDBJ whole genome shotgun (WGS) entry which is preliminary data.</text>
</comment>
<organism evidence="1 2">
    <name type="scientific">Dokdonia sinensis</name>
    <dbReference type="NCBI Taxonomy" id="2479847"/>
    <lineage>
        <taxon>Bacteria</taxon>
        <taxon>Pseudomonadati</taxon>
        <taxon>Bacteroidota</taxon>
        <taxon>Flavobacteriia</taxon>
        <taxon>Flavobacteriales</taxon>
        <taxon>Flavobacteriaceae</taxon>
        <taxon>Dokdonia</taxon>
    </lineage>
</organism>